<accession>A0ACB7TP48</accession>
<organism evidence="1 2">
    <name type="scientific">Hyalomma asiaticum</name>
    <name type="common">Tick</name>
    <dbReference type="NCBI Taxonomy" id="266040"/>
    <lineage>
        <taxon>Eukaryota</taxon>
        <taxon>Metazoa</taxon>
        <taxon>Ecdysozoa</taxon>
        <taxon>Arthropoda</taxon>
        <taxon>Chelicerata</taxon>
        <taxon>Arachnida</taxon>
        <taxon>Acari</taxon>
        <taxon>Parasitiformes</taxon>
        <taxon>Ixodida</taxon>
        <taxon>Ixodoidea</taxon>
        <taxon>Ixodidae</taxon>
        <taxon>Hyalomminae</taxon>
        <taxon>Hyalomma</taxon>
    </lineage>
</organism>
<keyword evidence="2" id="KW-1185">Reference proteome</keyword>
<sequence>MESVDDQIVSRIRKKLNDESVKLWLPPFTVNDQEDDPSSRYYMQIADQTGKPIALPMAEKRALGVAMVLHEKGRAALKRKKYTEALLLLLEADKEFRTCNSALLANVDNYALLCLDIAWCYLSLRSVDQLFDAEARLKECENGFRRSYGENLERLTAIKAR</sequence>
<comment type="caution">
    <text evidence="1">The sequence shown here is derived from an EMBL/GenBank/DDBJ whole genome shotgun (WGS) entry which is preliminary data.</text>
</comment>
<evidence type="ECO:0000313" key="1">
    <source>
        <dbReference type="EMBL" id="KAH6948838.1"/>
    </source>
</evidence>
<protein>
    <submittedName>
        <fullName evidence="1">Uncharacterized protein</fullName>
    </submittedName>
</protein>
<dbReference type="EMBL" id="CM023481">
    <property type="protein sequence ID" value="KAH6948838.1"/>
    <property type="molecule type" value="Genomic_DNA"/>
</dbReference>
<dbReference type="Proteomes" id="UP000821845">
    <property type="component" value="Chromosome 1"/>
</dbReference>
<gene>
    <name evidence="1" type="ORF">HPB50_026574</name>
</gene>
<reference evidence="1" key="1">
    <citation type="submission" date="2020-05" db="EMBL/GenBank/DDBJ databases">
        <title>Large-scale comparative analyses of tick genomes elucidate their genetic diversity and vector capacities.</title>
        <authorList>
            <person name="Jia N."/>
            <person name="Wang J."/>
            <person name="Shi W."/>
            <person name="Du L."/>
            <person name="Sun Y."/>
            <person name="Zhan W."/>
            <person name="Jiang J."/>
            <person name="Wang Q."/>
            <person name="Zhang B."/>
            <person name="Ji P."/>
            <person name="Sakyi L.B."/>
            <person name="Cui X."/>
            <person name="Yuan T."/>
            <person name="Jiang B."/>
            <person name="Yang W."/>
            <person name="Lam T.T.-Y."/>
            <person name="Chang Q."/>
            <person name="Ding S."/>
            <person name="Wang X."/>
            <person name="Zhu J."/>
            <person name="Ruan X."/>
            <person name="Zhao L."/>
            <person name="Wei J."/>
            <person name="Que T."/>
            <person name="Du C."/>
            <person name="Cheng J."/>
            <person name="Dai P."/>
            <person name="Han X."/>
            <person name="Huang E."/>
            <person name="Gao Y."/>
            <person name="Liu J."/>
            <person name="Shao H."/>
            <person name="Ye R."/>
            <person name="Li L."/>
            <person name="Wei W."/>
            <person name="Wang X."/>
            <person name="Wang C."/>
            <person name="Yang T."/>
            <person name="Huo Q."/>
            <person name="Li W."/>
            <person name="Guo W."/>
            <person name="Chen H."/>
            <person name="Zhou L."/>
            <person name="Ni X."/>
            <person name="Tian J."/>
            <person name="Zhou Y."/>
            <person name="Sheng Y."/>
            <person name="Liu T."/>
            <person name="Pan Y."/>
            <person name="Xia L."/>
            <person name="Li J."/>
            <person name="Zhao F."/>
            <person name="Cao W."/>
        </authorList>
    </citation>
    <scope>NUCLEOTIDE SEQUENCE</scope>
    <source>
        <strain evidence="1">Hyas-2018</strain>
    </source>
</reference>
<proteinExistence type="predicted"/>
<evidence type="ECO:0000313" key="2">
    <source>
        <dbReference type="Proteomes" id="UP000821845"/>
    </source>
</evidence>
<name>A0ACB7TP48_HYAAI</name>